<dbReference type="EMBL" id="JAHOPB010000001">
    <property type="protein sequence ID" value="MBU8875528.1"/>
    <property type="molecule type" value="Genomic_DNA"/>
</dbReference>
<sequence>MARSRTLSTSKKGSVETGAPRARATVVASGGRLVLTETDGISRVFISLIGNYLHRIERERRARYHGDLELAMVAEVIGIAVVEPGLRDAAFRERYRILDSVIGLEGQRAVNATSIASASGIPRETVRRKLKLLLKEGLIVEKGRARYVVKPGVLQQSDWQAAYARGIQHTVLFMNECLEQGALRWIPAARPKRSGVRISRPGEK</sequence>
<evidence type="ECO:0000313" key="3">
    <source>
        <dbReference type="Proteomes" id="UP000727907"/>
    </source>
</evidence>
<evidence type="ECO:0000313" key="2">
    <source>
        <dbReference type="EMBL" id="MBU8875528.1"/>
    </source>
</evidence>
<keyword evidence="3" id="KW-1185">Reference proteome</keyword>
<dbReference type="RefSeq" id="WP_216962899.1">
    <property type="nucleotide sequence ID" value="NZ_JAHOPB010000001.1"/>
</dbReference>
<reference evidence="2 3" key="1">
    <citation type="submission" date="2021-06" db="EMBL/GenBank/DDBJ databases">
        <authorList>
            <person name="Lee D.H."/>
        </authorList>
    </citation>
    <scope>NUCLEOTIDE SEQUENCE [LARGE SCALE GENOMIC DNA]</scope>
    <source>
        <strain evidence="2 3">MMS21-HV4-11</strain>
    </source>
</reference>
<comment type="caution">
    <text evidence="2">The sequence shown here is derived from an EMBL/GenBank/DDBJ whole genome shotgun (WGS) entry which is preliminary data.</text>
</comment>
<dbReference type="Proteomes" id="UP000727907">
    <property type="component" value="Unassembled WGS sequence"/>
</dbReference>
<protein>
    <submittedName>
        <fullName evidence="2">Uncharacterized protein</fullName>
    </submittedName>
</protein>
<gene>
    <name evidence="2" type="ORF">KQ910_17275</name>
</gene>
<accession>A0ABS6ILR0</accession>
<feature type="compositionally biased region" description="Polar residues" evidence="1">
    <location>
        <begin position="1"/>
        <end position="12"/>
    </location>
</feature>
<evidence type="ECO:0000256" key="1">
    <source>
        <dbReference type="SAM" id="MobiDB-lite"/>
    </source>
</evidence>
<organism evidence="2 3">
    <name type="scientific">Reyranella humidisoli</name>
    <dbReference type="NCBI Taxonomy" id="2849149"/>
    <lineage>
        <taxon>Bacteria</taxon>
        <taxon>Pseudomonadati</taxon>
        <taxon>Pseudomonadota</taxon>
        <taxon>Alphaproteobacteria</taxon>
        <taxon>Hyphomicrobiales</taxon>
        <taxon>Reyranellaceae</taxon>
        <taxon>Reyranella</taxon>
    </lineage>
</organism>
<feature type="region of interest" description="Disordered" evidence="1">
    <location>
        <begin position="1"/>
        <end position="20"/>
    </location>
</feature>
<proteinExistence type="predicted"/>
<name>A0ABS6ILR0_9HYPH</name>